<dbReference type="PROSITE" id="PS00599">
    <property type="entry name" value="AA_TRANSFER_CLASS_2"/>
    <property type="match status" value="1"/>
</dbReference>
<comment type="cofactor">
    <cofactor evidence="1 9">
        <name>pyridoxal 5'-phosphate</name>
        <dbReference type="ChEBI" id="CHEBI:597326"/>
    </cofactor>
</comment>
<dbReference type="InterPro" id="IPR015424">
    <property type="entry name" value="PyrdxlP-dep_Trfase"/>
</dbReference>
<protein>
    <recommendedName>
        <fullName evidence="9">Histidinol-phosphate aminotransferase</fullName>
        <ecNumber evidence="9">2.6.1.9</ecNumber>
    </recommendedName>
    <alternativeName>
        <fullName evidence="9">Imidazole acetol-phosphate transaminase</fullName>
    </alternativeName>
</protein>
<dbReference type="AlphaFoldDB" id="A0A918W5K3"/>
<evidence type="ECO:0000313" key="11">
    <source>
        <dbReference type="EMBL" id="GHA74433.1"/>
    </source>
</evidence>
<dbReference type="GO" id="GO:0004400">
    <property type="term" value="F:histidinol-phosphate transaminase activity"/>
    <property type="evidence" value="ECO:0007669"/>
    <property type="project" value="UniProtKB-UniRule"/>
</dbReference>
<evidence type="ECO:0000256" key="6">
    <source>
        <dbReference type="ARBA" id="ARBA00022679"/>
    </source>
</evidence>
<dbReference type="Pfam" id="PF00155">
    <property type="entry name" value="Aminotran_1_2"/>
    <property type="match status" value="1"/>
</dbReference>
<comment type="similarity">
    <text evidence="3 9">Belongs to the class-II pyridoxal-phosphate-dependent aminotransferase family. Histidinol-phosphate aminotransferase subfamily.</text>
</comment>
<dbReference type="InterPro" id="IPR005861">
    <property type="entry name" value="HisP_aminotrans"/>
</dbReference>
<gene>
    <name evidence="11" type="primary">hisC2</name>
    <name evidence="9" type="synonym">hisC</name>
    <name evidence="11" type="ORF">GCM10007067_09270</name>
</gene>
<organism evidence="11 12">
    <name type="scientific">Cognatilysobacter bugurensis</name>
    <dbReference type="NCBI Taxonomy" id="543356"/>
    <lineage>
        <taxon>Bacteria</taxon>
        <taxon>Pseudomonadati</taxon>
        <taxon>Pseudomonadota</taxon>
        <taxon>Gammaproteobacteria</taxon>
        <taxon>Lysobacterales</taxon>
        <taxon>Lysobacteraceae</taxon>
        <taxon>Cognatilysobacter</taxon>
    </lineage>
</organism>
<dbReference type="NCBIfam" id="TIGR01141">
    <property type="entry name" value="hisC"/>
    <property type="match status" value="1"/>
</dbReference>
<dbReference type="InterPro" id="IPR001917">
    <property type="entry name" value="Aminotrans_II_pyridoxalP_BS"/>
</dbReference>
<dbReference type="InterPro" id="IPR050106">
    <property type="entry name" value="HistidinolP_aminotransfase"/>
</dbReference>
<accession>A0A918W5K3</accession>
<feature type="modified residue" description="N6-(pyridoxal phosphate)lysine" evidence="9">
    <location>
        <position position="248"/>
    </location>
</feature>
<dbReference type="PANTHER" id="PTHR43643:SF3">
    <property type="entry name" value="HISTIDINOL-PHOSPHATE AMINOTRANSFERASE"/>
    <property type="match status" value="1"/>
</dbReference>
<dbReference type="InterPro" id="IPR004839">
    <property type="entry name" value="Aminotransferase_I/II_large"/>
</dbReference>
<keyword evidence="12" id="KW-1185">Reference proteome</keyword>
<dbReference type="GO" id="GO:0000105">
    <property type="term" value="P:L-histidine biosynthetic process"/>
    <property type="evidence" value="ECO:0007669"/>
    <property type="project" value="UniProtKB-UniRule"/>
</dbReference>
<dbReference type="HAMAP" id="MF_01023">
    <property type="entry name" value="HisC_aminotrans_2"/>
    <property type="match status" value="1"/>
</dbReference>
<comment type="caution">
    <text evidence="11">The sequence shown here is derived from an EMBL/GenBank/DDBJ whole genome shotgun (WGS) entry which is preliminary data.</text>
</comment>
<evidence type="ECO:0000256" key="5">
    <source>
        <dbReference type="ARBA" id="ARBA00022576"/>
    </source>
</evidence>
<dbReference type="Gene3D" id="3.40.640.10">
    <property type="entry name" value="Type I PLP-dependent aspartate aminotransferase-like (Major domain)"/>
    <property type="match status" value="1"/>
</dbReference>
<comment type="catalytic activity">
    <reaction evidence="8 9">
        <text>L-histidinol phosphate + 2-oxoglutarate = 3-(imidazol-4-yl)-2-oxopropyl phosphate + L-glutamate</text>
        <dbReference type="Rhea" id="RHEA:23744"/>
        <dbReference type="ChEBI" id="CHEBI:16810"/>
        <dbReference type="ChEBI" id="CHEBI:29985"/>
        <dbReference type="ChEBI" id="CHEBI:57766"/>
        <dbReference type="ChEBI" id="CHEBI:57980"/>
        <dbReference type="EC" id="2.6.1.9"/>
    </reaction>
</comment>
<dbReference type="CDD" id="cd00609">
    <property type="entry name" value="AAT_like"/>
    <property type="match status" value="1"/>
</dbReference>
<reference evidence="11" key="2">
    <citation type="submission" date="2020-09" db="EMBL/GenBank/DDBJ databases">
        <authorList>
            <person name="Sun Q."/>
            <person name="Kim S."/>
        </authorList>
    </citation>
    <scope>NUCLEOTIDE SEQUENCE</scope>
    <source>
        <strain evidence="11">KCTC 23077</strain>
    </source>
</reference>
<dbReference type="SUPFAM" id="SSF53383">
    <property type="entry name" value="PLP-dependent transferases"/>
    <property type="match status" value="1"/>
</dbReference>
<evidence type="ECO:0000256" key="7">
    <source>
        <dbReference type="ARBA" id="ARBA00022898"/>
    </source>
</evidence>
<dbReference type="EMBL" id="BMYD01000001">
    <property type="protein sequence ID" value="GHA74433.1"/>
    <property type="molecule type" value="Genomic_DNA"/>
</dbReference>
<evidence type="ECO:0000256" key="2">
    <source>
        <dbReference type="ARBA" id="ARBA00005011"/>
    </source>
</evidence>
<reference evidence="11" key="1">
    <citation type="journal article" date="2014" name="Int. J. Syst. Evol. Microbiol.">
        <title>Complete genome sequence of Corynebacterium casei LMG S-19264T (=DSM 44701T), isolated from a smear-ripened cheese.</title>
        <authorList>
            <consortium name="US DOE Joint Genome Institute (JGI-PGF)"/>
            <person name="Walter F."/>
            <person name="Albersmeier A."/>
            <person name="Kalinowski J."/>
            <person name="Ruckert C."/>
        </authorList>
    </citation>
    <scope>NUCLEOTIDE SEQUENCE</scope>
    <source>
        <strain evidence="11">KCTC 23077</strain>
    </source>
</reference>
<evidence type="ECO:0000313" key="12">
    <source>
        <dbReference type="Proteomes" id="UP000646426"/>
    </source>
</evidence>
<keyword evidence="7 9" id="KW-0663">Pyridoxal phosphate</keyword>
<dbReference type="PANTHER" id="PTHR43643">
    <property type="entry name" value="HISTIDINOL-PHOSPHATE AMINOTRANSFERASE 2"/>
    <property type="match status" value="1"/>
</dbReference>
<proteinExistence type="inferred from homology"/>
<dbReference type="InterPro" id="IPR015422">
    <property type="entry name" value="PyrdxlP-dep_Trfase_small"/>
</dbReference>
<dbReference type="InterPro" id="IPR015421">
    <property type="entry name" value="PyrdxlP-dep_Trfase_major"/>
</dbReference>
<feature type="domain" description="Aminotransferase class I/classII large" evidence="10">
    <location>
        <begin position="52"/>
        <end position="381"/>
    </location>
</feature>
<evidence type="ECO:0000259" key="10">
    <source>
        <dbReference type="Pfam" id="PF00155"/>
    </source>
</evidence>
<name>A0A918W5K3_9GAMM</name>
<keyword evidence="5 9" id="KW-0032">Aminotransferase</keyword>
<evidence type="ECO:0000256" key="1">
    <source>
        <dbReference type="ARBA" id="ARBA00001933"/>
    </source>
</evidence>
<comment type="subunit">
    <text evidence="4 9">Homodimer.</text>
</comment>
<dbReference type="GO" id="GO:0030170">
    <property type="term" value="F:pyridoxal phosphate binding"/>
    <property type="evidence" value="ECO:0007669"/>
    <property type="project" value="InterPro"/>
</dbReference>
<keyword evidence="9" id="KW-0028">Amino-acid biosynthesis</keyword>
<evidence type="ECO:0000256" key="4">
    <source>
        <dbReference type="ARBA" id="ARBA00011738"/>
    </source>
</evidence>
<comment type="pathway">
    <text evidence="2 9">Amino-acid biosynthesis; L-histidine biosynthesis; L-histidine from 5-phospho-alpha-D-ribose 1-diphosphate: step 7/9.</text>
</comment>
<dbReference type="Proteomes" id="UP000646426">
    <property type="component" value="Unassembled WGS sequence"/>
</dbReference>
<dbReference type="EC" id="2.6.1.9" evidence="9"/>
<keyword evidence="6 9" id="KW-0808">Transferase</keyword>
<evidence type="ECO:0000256" key="8">
    <source>
        <dbReference type="ARBA" id="ARBA00047481"/>
    </source>
</evidence>
<keyword evidence="9" id="KW-0368">Histidine biosynthesis</keyword>
<evidence type="ECO:0000256" key="9">
    <source>
        <dbReference type="HAMAP-Rule" id="MF_01023"/>
    </source>
</evidence>
<dbReference type="Gene3D" id="3.90.1150.10">
    <property type="entry name" value="Aspartate Aminotransferase, domain 1"/>
    <property type="match status" value="1"/>
</dbReference>
<evidence type="ECO:0000256" key="3">
    <source>
        <dbReference type="ARBA" id="ARBA00007970"/>
    </source>
</evidence>
<sequence>MMDAAPDPNAQPAYDEAWFASRATAGVRRLKAYDPGHDLVALRERFGELALVELGSNENPYGASPAARGAILDELHALHRYPDPRGGVLKRALAEKHGVDACRIVLGNGSHELLMQLAQVFAGPGDEVVFSQFGFAVFALATQAAGASACVVPALGVDDPMPLGHDLDAIAAAITPATKLVYVANPNNPTGTWFARERFARFMAAVPPDVIVVMDEAYAEMADAAAQTDARPLLEQHANLVITRTFSKGYALAGMRVGYAMAAPELVAVMERVRESFNVNGPALAACAAALGDEAHLAWSCERNAEQRVALSEALRSRGLRVPPSQTNFVLVELGERTSKIEAALLERGVVLRPMRGYGLPTYSRITIGTRDENRRLLAALDEVLA</sequence>